<dbReference type="SUPFAM" id="SSF46689">
    <property type="entry name" value="Homeodomain-like"/>
    <property type="match status" value="2"/>
</dbReference>
<keyword evidence="1" id="KW-0805">Transcription regulation</keyword>
<dbReference type="GO" id="GO:0003700">
    <property type="term" value="F:DNA-binding transcription factor activity"/>
    <property type="evidence" value="ECO:0007669"/>
    <property type="project" value="InterPro"/>
</dbReference>
<accession>A0A2W1LCA5</accession>
<dbReference type="InterPro" id="IPR009594">
    <property type="entry name" value="Tscrpt_reg_HTH_AraC_N"/>
</dbReference>
<dbReference type="OrthoDB" id="34150at2"/>
<dbReference type="RefSeq" id="WP_111145918.1">
    <property type="nucleotide sequence ID" value="NZ_QKRB01000037.1"/>
</dbReference>
<dbReference type="PANTHER" id="PTHR43436:SF1">
    <property type="entry name" value="TRANSCRIPTIONAL REGULATORY PROTEIN"/>
    <property type="match status" value="1"/>
</dbReference>
<dbReference type="PROSITE" id="PS01124">
    <property type="entry name" value="HTH_ARAC_FAMILY_2"/>
    <property type="match status" value="1"/>
</dbReference>
<evidence type="ECO:0000259" key="3">
    <source>
        <dbReference type="PROSITE" id="PS01124"/>
    </source>
</evidence>
<keyword evidence="2" id="KW-0804">Transcription</keyword>
<dbReference type="Pfam" id="PF06719">
    <property type="entry name" value="AraC_N"/>
    <property type="match status" value="1"/>
</dbReference>
<sequence length="301" mass="34029">MGERPVRRSDELVELLERYAKEDGTRETEIPGLRFIRASRITEPVHSVYEPSLCVVAQGSKEVLLGEERYQYDPASYLTASVYLPITGQIMEASPDAPYLSVQLQLDMNQILEVIQAAEQAGKPKHESGRGLVVSRLGDSLLEAVLRLVRLLDTPEDIPVLAAGFIREIIYRVLQDEQNAAMKQFALLGSRAQRIAKVIERMNREFAQPLKVEELAEEARMSASSLYSYFREVTGMSPIQYQKQLRLQEARRLLLSEGLGAADAAYQVGYESPSHFSREYTRKFGLPPGRDLQRLRETLGR</sequence>
<name>A0A2W1LCA5_9BACL</name>
<dbReference type="EMBL" id="QKRB01000037">
    <property type="protein sequence ID" value="PZD96513.1"/>
    <property type="molecule type" value="Genomic_DNA"/>
</dbReference>
<dbReference type="AlphaFoldDB" id="A0A2W1LCA5"/>
<dbReference type="InterPro" id="IPR018060">
    <property type="entry name" value="HTH_AraC"/>
</dbReference>
<evidence type="ECO:0000313" key="5">
    <source>
        <dbReference type="Proteomes" id="UP000249522"/>
    </source>
</evidence>
<gene>
    <name evidence="4" type="ORF">DNH61_06810</name>
</gene>
<evidence type="ECO:0000256" key="1">
    <source>
        <dbReference type="ARBA" id="ARBA00023015"/>
    </source>
</evidence>
<protein>
    <submittedName>
        <fullName evidence="4">AraC family transcriptional regulator</fullName>
    </submittedName>
</protein>
<evidence type="ECO:0000313" key="4">
    <source>
        <dbReference type="EMBL" id="PZD96513.1"/>
    </source>
</evidence>
<comment type="caution">
    <text evidence="4">The sequence shown here is derived from an EMBL/GenBank/DDBJ whole genome shotgun (WGS) entry which is preliminary data.</text>
</comment>
<dbReference type="PANTHER" id="PTHR43436">
    <property type="entry name" value="ARAC-FAMILY TRANSCRIPTIONAL REGULATOR"/>
    <property type="match status" value="1"/>
</dbReference>
<dbReference type="Gene3D" id="1.10.10.60">
    <property type="entry name" value="Homeodomain-like"/>
    <property type="match status" value="2"/>
</dbReference>
<reference evidence="4 5" key="1">
    <citation type="submission" date="2018-06" db="EMBL/GenBank/DDBJ databases">
        <title>Paenibacillus imtechensis sp. nov.</title>
        <authorList>
            <person name="Pinnaka A.K."/>
            <person name="Singh H."/>
            <person name="Kaur M."/>
        </authorList>
    </citation>
    <scope>NUCLEOTIDE SEQUENCE [LARGE SCALE GENOMIC DNA]</scope>
    <source>
        <strain evidence="4 5">SMB1</strain>
    </source>
</reference>
<keyword evidence="5" id="KW-1185">Reference proteome</keyword>
<dbReference type="Proteomes" id="UP000249522">
    <property type="component" value="Unassembled WGS sequence"/>
</dbReference>
<organism evidence="4 5">
    <name type="scientific">Paenibacillus sambharensis</name>
    <dbReference type="NCBI Taxonomy" id="1803190"/>
    <lineage>
        <taxon>Bacteria</taxon>
        <taxon>Bacillati</taxon>
        <taxon>Bacillota</taxon>
        <taxon>Bacilli</taxon>
        <taxon>Bacillales</taxon>
        <taxon>Paenibacillaceae</taxon>
        <taxon>Paenibacillus</taxon>
    </lineage>
</organism>
<feature type="domain" description="HTH araC/xylS-type" evidence="3">
    <location>
        <begin position="196"/>
        <end position="294"/>
    </location>
</feature>
<dbReference type="InterPro" id="IPR009057">
    <property type="entry name" value="Homeodomain-like_sf"/>
</dbReference>
<evidence type="ECO:0000256" key="2">
    <source>
        <dbReference type="ARBA" id="ARBA00023163"/>
    </source>
</evidence>
<proteinExistence type="predicted"/>
<dbReference type="SMART" id="SM00342">
    <property type="entry name" value="HTH_ARAC"/>
    <property type="match status" value="1"/>
</dbReference>
<dbReference type="GO" id="GO:0043565">
    <property type="term" value="F:sequence-specific DNA binding"/>
    <property type="evidence" value="ECO:0007669"/>
    <property type="project" value="InterPro"/>
</dbReference>
<dbReference type="Pfam" id="PF12833">
    <property type="entry name" value="HTH_18"/>
    <property type="match status" value="1"/>
</dbReference>